<feature type="region of interest" description="Disordered" evidence="1">
    <location>
        <begin position="1"/>
        <end position="65"/>
    </location>
</feature>
<proteinExistence type="predicted"/>
<dbReference type="AlphaFoldDB" id="E4YQG0"/>
<dbReference type="SUPFAM" id="SSF52047">
    <property type="entry name" value="RNI-like"/>
    <property type="match status" value="1"/>
</dbReference>
<gene>
    <name evidence="2" type="ORF">GSOID_T00031188001</name>
</gene>
<dbReference type="InterPro" id="IPR032675">
    <property type="entry name" value="LRR_dom_sf"/>
</dbReference>
<evidence type="ECO:0000256" key="1">
    <source>
        <dbReference type="SAM" id="MobiDB-lite"/>
    </source>
</evidence>
<accession>E4YQG0</accession>
<protein>
    <submittedName>
        <fullName evidence="2">Uncharacterized protein</fullName>
    </submittedName>
</protein>
<reference evidence="2" key="1">
    <citation type="journal article" date="2010" name="Science">
        <title>Plasticity of animal genome architecture unmasked by rapid evolution of a pelagic tunicate.</title>
        <authorList>
            <person name="Denoeud F."/>
            <person name="Henriet S."/>
            <person name="Mungpakdee S."/>
            <person name="Aury J.M."/>
            <person name="Da Silva C."/>
            <person name="Brinkmann H."/>
            <person name="Mikhaleva J."/>
            <person name="Olsen L.C."/>
            <person name="Jubin C."/>
            <person name="Canestro C."/>
            <person name="Bouquet J.M."/>
            <person name="Danks G."/>
            <person name="Poulain J."/>
            <person name="Campsteijn C."/>
            <person name="Adamski M."/>
            <person name="Cross I."/>
            <person name="Yadetie F."/>
            <person name="Muffato M."/>
            <person name="Louis A."/>
            <person name="Butcher S."/>
            <person name="Tsagkogeorga G."/>
            <person name="Konrad A."/>
            <person name="Singh S."/>
            <person name="Jensen M.F."/>
            <person name="Cong E.H."/>
            <person name="Eikeseth-Otteraa H."/>
            <person name="Noel B."/>
            <person name="Anthouard V."/>
            <person name="Porcel B.M."/>
            <person name="Kachouri-Lafond R."/>
            <person name="Nishino A."/>
            <person name="Ugolini M."/>
            <person name="Chourrout P."/>
            <person name="Nishida H."/>
            <person name="Aasland R."/>
            <person name="Huzurbazar S."/>
            <person name="Westhof E."/>
            <person name="Delsuc F."/>
            <person name="Lehrach H."/>
            <person name="Reinhardt R."/>
            <person name="Weissenbach J."/>
            <person name="Roy S.W."/>
            <person name="Artiguenave F."/>
            <person name="Postlethwait J.H."/>
            <person name="Manak J.R."/>
            <person name="Thompson E.M."/>
            <person name="Jaillon O."/>
            <person name="Du Pasquier L."/>
            <person name="Boudinot P."/>
            <person name="Liberles D.A."/>
            <person name="Volff J.N."/>
            <person name="Philippe H."/>
            <person name="Lenhard B."/>
            <person name="Roest Crollius H."/>
            <person name="Wincker P."/>
            <person name="Chourrout D."/>
        </authorList>
    </citation>
    <scope>NUCLEOTIDE SEQUENCE [LARGE SCALE GENOMIC DNA]</scope>
</reference>
<sequence length="810" mass="92589">MLQPSESCGLDQSRPSRSRDPHWASLKSQFSNSESEIKTKKTQVTTTRRRAHSLNGSENSDDLHEIRNNRQSCFSNDRDPLPEAWPEVATSRDVQTENLQSNNEDAVVPLLQEAEYRRVNDSRNQRLILSSTCISPTANGQVQGKLKGCIDYIDVIAIRIGSTAICERPVLQLYLKDPYTSSPQLYHTKTDEGVCTTHRQRYEFKSYIFMFSHTPERDHCKNTIRWRCHLRRTYRLMMDPECNPDNFEIYLKRIINSHKHYNIRPVSANDSIQEILSKVLRRASSKVIQKLCSSSSLIKSLEDVLAYHMSPELCHLLELHCASSSKTRGSERVILNAVYKGLHHYNLHQIGAKWDEELTQKGDQIRAAVIRLCLVYLNFLVGGKSSLVSKQDLTIKTPTSRIQVAAGTSKSNAETQVKMNHSMNIREFISSVHGGTACPHLLTPNNLFMIARVAISQCFNSSDEQSTTTCLVCPSHCHFSKRMHWAKLGMDILYYATDYDDWKCQISELVIKFQYLTRAPESCRSFGKMLRRLLLRIISFTVSSNDISTWLLKVFTSVTETTVPKKIFMSTLIKSTECSPQMMFTTEDRLELWKAVLCKIEFTDIHKEVIVLKSISNSYFSNLLEFSQRSDELVRPSVYLMLRILEHNILHIDQERNAINKVKLSDYGRKEYEKIITRNIWYPAPGRPGGRTRLSFKRGATNEDVEREIANNRGGDVLEVDLAETQINDEIANSLSKMPKLRKIDLSQTSISDSTLKVLSSGKHSDQITELYLSECLNLSPDGMSYLTSLTSLSKLISHRDKNSQLKSAW</sequence>
<name>E4YQG0_OIKDI</name>
<evidence type="ECO:0000313" key="2">
    <source>
        <dbReference type="EMBL" id="CBY37705.1"/>
    </source>
</evidence>
<dbReference type="EMBL" id="FN655040">
    <property type="protein sequence ID" value="CBY37705.1"/>
    <property type="molecule type" value="Genomic_DNA"/>
</dbReference>
<dbReference type="Proteomes" id="UP000011014">
    <property type="component" value="Unassembled WGS sequence"/>
</dbReference>
<dbReference type="Gene3D" id="3.80.10.10">
    <property type="entry name" value="Ribonuclease Inhibitor"/>
    <property type="match status" value="1"/>
</dbReference>
<organism evidence="2">
    <name type="scientific">Oikopleura dioica</name>
    <name type="common">Tunicate</name>
    <dbReference type="NCBI Taxonomy" id="34765"/>
    <lineage>
        <taxon>Eukaryota</taxon>
        <taxon>Metazoa</taxon>
        <taxon>Chordata</taxon>
        <taxon>Tunicata</taxon>
        <taxon>Appendicularia</taxon>
        <taxon>Copelata</taxon>
        <taxon>Oikopleuridae</taxon>
        <taxon>Oikopleura</taxon>
    </lineage>
</organism>